<keyword evidence="2" id="KW-1185">Reference proteome</keyword>
<evidence type="ECO:0000313" key="2">
    <source>
        <dbReference type="Proteomes" id="UP000053477"/>
    </source>
</evidence>
<proteinExistence type="predicted"/>
<protein>
    <recommendedName>
        <fullName evidence="3">DDE-1 domain-containing protein</fullName>
    </recommendedName>
</protein>
<evidence type="ECO:0008006" key="3">
    <source>
        <dbReference type="Google" id="ProtNLM"/>
    </source>
</evidence>
<dbReference type="STRING" id="27342.A0A0H2R4S7"/>
<evidence type="ECO:0000313" key="1">
    <source>
        <dbReference type="EMBL" id="KLO04438.1"/>
    </source>
</evidence>
<dbReference type="Proteomes" id="UP000053477">
    <property type="component" value="Unassembled WGS sequence"/>
</dbReference>
<dbReference type="AlphaFoldDB" id="A0A0H2R4S7"/>
<reference evidence="1 2" key="1">
    <citation type="submission" date="2015-04" db="EMBL/GenBank/DDBJ databases">
        <title>Complete genome sequence of Schizopora paradoxa KUC8140, a cosmopolitan wood degrader in East Asia.</title>
        <authorList>
            <consortium name="DOE Joint Genome Institute"/>
            <person name="Min B."/>
            <person name="Park H."/>
            <person name="Jang Y."/>
            <person name="Kim J.-J."/>
            <person name="Kim K.H."/>
            <person name="Pangilinan J."/>
            <person name="Lipzen A."/>
            <person name="Riley R."/>
            <person name="Grigoriev I.V."/>
            <person name="Spatafora J.W."/>
            <person name="Choi I.-G."/>
        </authorList>
    </citation>
    <scope>NUCLEOTIDE SEQUENCE [LARGE SCALE GENOMIC DNA]</scope>
    <source>
        <strain evidence="1 2">KUC8140</strain>
    </source>
</reference>
<name>A0A0H2R4S7_9AGAM</name>
<organism evidence="1 2">
    <name type="scientific">Schizopora paradoxa</name>
    <dbReference type="NCBI Taxonomy" id="27342"/>
    <lineage>
        <taxon>Eukaryota</taxon>
        <taxon>Fungi</taxon>
        <taxon>Dikarya</taxon>
        <taxon>Basidiomycota</taxon>
        <taxon>Agaricomycotina</taxon>
        <taxon>Agaricomycetes</taxon>
        <taxon>Hymenochaetales</taxon>
        <taxon>Schizoporaceae</taxon>
        <taxon>Schizopora</taxon>
    </lineage>
</organism>
<accession>A0A0H2R4S7</accession>
<sequence length="223" mass="24980">MFFDFLESTIKEYNIDFDCIYGADEAGFMPGCACTSKVIGKAGKKTQHRKESGNQQLITVMLTICADGTSIPPLVIFAEKMCRIGYQRKGYMDGELGVDWAKHFDCYTKDKMGDCDRLIERIHVICYPSHATHLNQGLDVVIFGILKQYFSKEMIDFESQTGQVVCKENFLSVYAPAHIAAFTPTNIKAAFAKTGIHPFNREAIDLTAMKPSIESHTNRPVTP</sequence>
<dbReference type="OrthoDB" id="2917041at2759"/>
<dbReference type="InParanoid" id="A0A0H2R4S7"/>
<dbReference type="EMBL" id="KQ086542">
    <property type="protein sequence ID" value="KLO04438.1"/>
    <property type="molecule type" value="Genomic_DNA"/>
</dbReference>
<gene>
    <name evidence="1" type="ORF">SCHPADRAFT_917911</name>
</gene>